<name>A0A3B1AI43_9ZZZZ</name>
<protein>
    <submittedName>
        <fullName evidence="2">Uncharacterized protein</fullName>
    </submittedName>
</protein>
<organism evidence="2">
    <name type="scientific">hydrothermal vent metagenome</name>
    <dbReference type="NCBI Taxonomy" id="652676"/>
    <lineage>
        <taxon>unclassified sequences</taxon>
        <taxon>metagenomes</taxon>
        <taxon>ecological metagenomes</taxon>
    </lineage>
</organism>
<proteinExistence type="predicted"/>
<evidence type="ECO:0000256" key="1">
    <source>
        <dbReference type="SAM" id="Phobius"/>
    </source>
</evidence>
<evidence type="ECO:0000313" key="2">
    <source>
        <dbReference type="EMBL" id="VAW97989.1"/>
    </source>
</evidence>
<feature type="transmembrane region" description="Helical" evidence="1">
    <location>
        <begin position="12"/>
        <end position="35"/>
    </location>
</feature>
<reference evidence="2" key="1">
    <citation type="submission" date="2018-06" db="EMBL/GenBank/DDBJ databases">
        <authorList>
            <person name="Zhirakovskaya E."/>
        </authorList>
    </citation>
    <scope>NUCLEOTIDE SEQUENCE</scope>
</reference>
<feature type="transmembrane region" description="Helical" evidence="1">
    <location>
        <begin position="55"/>
        <end position="76"/>
    </location>
</feature>
<dbReference type="AlphaFoldDB" id="A0A3B1AI43"/>
<sequence length="87" mass="9486">MSTIKNPLSAQRIISILWPSFLTAGLATILFFTAFDPQLIVAVSGLGEISRLGGYSVGFFLFWLLTATSCSLTCYFQRPCATVDSQN</sequence>
<keyword evidence="1" id="KW-1133">Transmembrane helix</keyword>
<accession>A0A3B1AI43</accession>
<dbReference type="EMBL" id="UOFR01000056">
    <property type="protein sequence ID" value="VAW97989.1"/>
    <property type="molecule type" value="Genomic_DNA"/>
</dbReference>
<keyword evidence="1" id="KW-0812">Transmembrane</keyword>
<gene>
    <name evidence="2" type="ORF">MNBD_GAMMA21-713</name>
</gene>
<keyword evidence="1" id="KW-0472">Membrane</keyword>